<dbReference type="EMBL" id="QGSY01000306">
    <property type="protein sequence ID" value="RQX02820.1"/>
    <property type="molecule type" value="Genomic_DNA"/>
</dbReference>
<accession>A0A3N9WPX0</accession>
<gene>
    <name evidence="1" type="ORF">DLJ58_30715</name>
</gene>
<evidence type="ECO:0000313" key="1">
    <source>
        <dbReference type="EMBL" id="RQX02820.1"/>
    </source>
</evidence>
<reference evidence="1 2" key="1">
    <citation type="submission" date="2018-05" db="EMBL/GenBank/DDBJ databases">
        <title>Micromonospora from Atacama Desert.</title>
        <authorList>
            <person name="Carro L."/>
            <person name="Goodfellow M."/>
            <person name="Klenk H.-P."/>
        </authorList>
    </citation>
    <scope>NUCLEOTIDE SEQUENCE [LARGE SCALE GENOMIC DNA]</scope>
    <source>
        <strain evidence="1 2">LB32</strain>
    </source>
</reference>
<comment type="caution">
    <text evidence="1">The sequence shown here is derived from an EMBL/GenBank/DDBJ whole genome shotgun (WGS) entry which is preliminary data.</text>
</comment>
<name>A0A3N9WPX0_9ACTN</name>
<evidence type="ECO:0000313" key="2">
    <source>
        <dbReference type="Proteomes" id="UP000266889"/>
    </source>
</evidence>
<keyword evidence="2" id="KW-1185">Reference proteome</keyword>
<organism evidence="1 2">
    <name type="scientific">Micromonospora arida</name>
    <dbReference type="NCBI Taxonomy" id="2203715"/>
    <lineage>
        <taxon>Bacteria</taxon>
        <taxon>Bacillati</taxon>
        <taxon>Actinomycetota</taxon>
        <taxon>Actinomycetes</taxon>
        <taxon>Micromonosporales</taxon>
        <taxon>Micromonosporaceae</taxon>
        <taxon>Micromonospora</taxon>
    </lineage>
</organism>
<dbReference type="AlphaFoldDB" id="A0A3N9WPX0"/>
<protein>
    <submittedName>
        <fullName evidence="1">Uncharacterized protein</fullName>
    </submittedName>
</protein>
<sequence>MKTVKNFISAGRAITDRASIPRPISQSRPLPRIIMNEVAYTDTAAGLYSASASVHPRVLCSHWPVPRVMEPAAASCSSPARITTAPSRKTIRIVCTTAARMTNTPTRIITNGATDAPGSSSAPSAALIASLGGLLDSLKIASFSSHIE</sequence>
<proteinExistence type="predicted"/>
<dbReference type="Proteomes" id="UP000266889">
    <property type="component" value="Unassembled WGS sequence"/>
</dbReference>